<dbReference type="Proteomes" id="UP000323221">
    <property type="component" value="Unassembled WGS sequence"/>
</dbReference>
<sequence>MTDTMARPNRSETIDATAVTWATPGNGLWVASRADDDGLTFLGFVEESLEEFVAVDGAGASLGRYPDLAAAQASFSIDDAAPIRDGWDAAGARLVRPSRLRLG</sequence>
<protein>
    <submittedName>
        <fullName evidence="1">Uncharacterized protein</fullName>
    </submittedName>
</protein>
<proteinExistence type="predicted"/>
<organism evidence="1 2">
    <name type="scientific">Agrococcus sediminis</name>
    <dbReference type="NCBI Taxonomy" id="2599924"/>
    <lineage>
        <taxon>Bacteria</taxon>
        <taxon>Bacillati</taxon>
        <taxon>Actinomycetota</taxon>
        <taxon>Actinomycetes</taxon>
        <taxon>Micrococcales</taxon>
        <taxon>Microbacteriaceae</taxon>
        <taxon>Agrococcus</taxon>
    </lineage>
</organism>
<dbReference type="AlphaFoldDB" id="A0A5M8QEL7"/>
<gene>
    <name evidence="1" type="ORF">FQ330_06015</name>
</gene>
<accession>A0A5M8QEL7</accession>
<evidence type="ECO:0000313" key="1">
    <source>
        <dbReference type="EMBL" id="KAA6433648.1"/>
    </source>
</evidence>
<evidence type="ECO:0000313" key="2">
    <source>
        <dbReference type="Proteomes" id="UP000323221"/>
    </source>
</evidence>
<keyword evidence="2" id="KW-1185">Reference proteome</keyword>
<name>A0A5M8QEL7_9MICO</name>
<dbReference type="OrthoDB" id="5124720at2"/>
<dbReference type="EMBL" id="VOIR01000013">
    <property type="protein sequence ID" value="KAA6433648.1"/>
    <property type="molecule type" value="Genomic_DNA"/>
</dbReference>
<dbReference type="RefSeq" id="WP_146356036.1">
    <property type="nucleotide sequence ID" value="NZ_VOIR01000013.1"/>
</dbReference>
<comment type="caution">
    <text evidence="1">The sequence shown here is derived from an EMBL/GenBank/DDBJ whole genome shotgun (WGS) entry which is preliminary data.</text>
</comment>
<reference evidence="1 2" key="1">
    <citation type="submission" date="2019-08" db="EMBL/GenBank/DDBJ databases">
        <title>Agrococcus lahaulensis sp. nov., isolated from a cold desert of the Indian Himalayas.</title>
        <authorList>
            <person name="Qu J.H."/>
        </authorList>
    </citation>
    <scope>NUCLEOTIDE SEQUENCE [LARGE SCALE GENOMIC DNA]</scope>
    <source>
        <strain evidence="1 2">NS18</strain>
    </source>
</reference>